<dbReference type="CDD" id="cd05233">
    <property type="entry name" value="SDR_c"/>
    <property type="match status" value="1"/>
</dbReference>
<comment type="similarity">
    <text evidence="1 4">Belongs to the short-chain dehydrogenases/reductases (SDR) family.</text>
</comment>
<keyword evidence="3" id="KW-0560">Oxidoreductase</keyword>
<protein>
    <submittedName>
        <fullName evidence="5">SDR family NAD(P)-dependent oxidoreductase</fullName>
    </submittedName>
</protein>
<evidence type="ECO:0000256" key="4">
    <source>
        <dbReference type="RuleBase" id="RU000363"/>
    </source>
</evidence>
<organism evidence="5 6">
    <name type="scientific">Luteipulveratus flavus</name>
    <dbReference type="NCBI Taxonomy" id="3031728"/>
    <lineage>
        <taxon>Bacteria</taxon>
        <taxon>Bacillati</taxon>
        <taxon>Actinomycetota</taxon>
        <taxon>Actinomycetes</taxon>
        <taxon>Micrococcales</taxon>
        <taxon>Dermacoccaceae</taxon>
        <taxon>Luteipulveratus</taxon>
    </lineage>
</organism>
<dbReference type="PANTHER" id="PTHR43391:SF14">
    <property type="entry name" value="DEHYDROGENASE_REDUCTASE SDR FAMILY PROTEIN 7-LIKE"/>
    <property type="match status" value="1"/>
</dbReference>
<sequence>MPKNPLSRKQPESYAGKRAIVTGGTSGFGQALVEQLVADGATVLAIDVHEQAPEGALPAGVLYRRLDVRDEKGWDELRNWVEATWGGLDLLISNAGIAVGGRIDVTSLDDWDRIVEINLMGVVKGIRAFVPMMKEQGSGHIVSTASLAGLVHAPGMAAYNVVKAGVVALSETLRYELAPWNIDVSVICPSFFRTNLAESLGGKDVEMEETAVRLITQAPRSAQEVAAKAYDAMQRRRFIILTDQDGVAAYNGKRFSRPVYDRMMLQAGRDGRDGTGNDRLEKLAALQKKLKRRRATRP</sequence>
<dbReference type="SUPFAM" id="SSF51735">
    <property type="entry name" value="NAD(P)-binding Rossmann-fold domains"/>
    <property type="match status" value="1"/>
</dbReference>
<dbReference type="PRINTS" id="PR00080">
    <property type="entry name" value="SDRFAMILY"/>
</dbReference>
<dbReference type="InterPro" id="IPR036291">
    <property type="entry name" value="NAD(P)-bd_dom_sf"/>
</dbReference>
<gene>
    <name evidence="5" type="ORF">P4R38_16880</name>
</gene>
<dbReference type="PANTHER" id="PTHR43391">
    <property type="entry name" value="RETINOL DEHYDROGENASE-RELATED"/>
    <property type="match status" value="1"/>
</dbReference>
<dbReference type="Pfam" id="PF00106">
    <property type="entry name" value="adh_short"/>
    <property type="match status" value="1"/>
</dbReference>
<dbReference type="Proteomes" id="UP001528912">
    <property type="component" value="Unassembled WGS sequence"/>
</dbReference>
<accession>A0ABT6CAK2</accession>
<keyword evidence="6" id="KW-1185">Reference proteome</keyword>
<reference evidence="5 6" key="1">
    <citation type="submission" date="2023-03" db="EMBL/GenBank/DDBJ databases">
        <title>YIM 133296 draft genome.</title>
        <authorList>
            <person name="Xiong L."/>
        </authorList>
    </citation>
    <scope>NUCLEOTIDE SEQUENCE [LARGE SCALE GENOMIC DNA]</scope>
    <source>
        <strain evidence="5 6">YIM 133296</strain>
    </source>
</reference>
<dbReference type="EMBL" id="JAROAV010000044">
    <property type="protein sequence ID" value="MDF8265924.1"/>
    <property type="molecule type" value="Genomic_DNA"/>
</dbReference>
<keyword evidence="2" id="KW-0521">NADP</keyword>
<dbReference type="PRINTS" id="PR00081">
    <property type="entry name" value="GDHRDH"/>
</dbReference>
<comment type="caution">
    <text evidence="5">The sequence shown here is derived from an EMBL/GenBank/DDBJ whole genome shotgun (WGS) entry which is preliminary data.</text>
</comment>
<evidence type="ECO:0000256" key="2">
    <source>
        <dbReference type="ARBA" id="ARBA00022857"/>
    </source>
</evidence>
<dbReference type="InterPro" id="IPR002347">
    <property type="entry name" value="SDR_fam"/>
</dbReference>
<proteinExistence type="inferred from homology"/>
<evidence type="ECO:0000313" key="5">
    <source>
        <dbReference type="EMBL" id="MDF8265924.1"/>
    </source>
</evidence>
<dbReference type="Gene3D" id="3.40.50.720">
    <property type="entry name" value="NAD(P)-binding Rossmann-like Domain"/>
    <property type="match status" value="1"/>
</dbReference>
<evidence type="ECO:0000313" key="6">
    <source>
        <dbReference type="Proteomes" id="UP001528912"/>
    </source>
</evidence>
<dbReference type="RefSeq" id="WP_277193186.1">
    <property type="nucleotide sequence ID" value="NZ_JAROAV010000044.1"/>
</dbReference>
<name>A0ABT6CAK2_9MICO</name>
<evidence type="ECO:0000256" key="1">
    <source>
        <dbReference type="ARBA" id="ARBA00006484"/>
    </source>
</evidence>
<evidence type="ECO:0000256" key="3">
    <source>
        <dbReference type="ARBA" id="ARBA00023002"/>
    </source>
</evidence>